<evidence type="ECO:0000256" key="1">
    <source>
        <dbReference type="SAM" id="MobiDB-lite"/>
    </source>
</evidence>
<dbReference type="OrthoDB" id="4199792at2759"/>
<evidence type="ECO:0008006" key="4">
    <source>
        <dbReference type="Google" id="ProtNLM"/>
    </source>
</evidence>
<protein>
    <recommendedName>
        <fullName evidence="4">Protein kinase domain-containing protein</fullName>
    </recommendedName>
</protein>
<feature type="region of interest" description="Disordered" evidence="1">
    <location>
        <begin position="226"/>
        <end position="291"/>
    </location>
</feature>
<proteinExistence type="predicted"/>
<evidence type="ECO:0000313" key="2">
    <source>
        <dbReference type="EMBL" id="QSS62455.1"/>
    </source>
</evidence>
<dbReference type="InterPro" id="IPR011009">
    <property type="entry name" value="Kinase-like_dom_sf"/>
</dbReference>
<evidence type="ECO:0000313" key="3">
    <source>
        <dbReference type="Proteomes" id="UP000663671"/>
    </source>
</evidence>
<dbReference type="EMBL" id="CP069112">
    <property type="protein sequence ID" value="QSS62455.1"/>
    <property type="molecule type" value="Genomic_DNA"/>
</dbReference>
<reference evidence="2" key="1">
    <citation type="submission" date="2021-01" db="EMBL/GenBank/DDBJ databases">
        <title>Chromosome-level genome assembly of a human fungal pathogen reveals clustering of transcriptionally co-regulated genes.</title>
        <authorList>
            <person name="Voorhies M."/>
            <person name="Cohen S."/>
            <person name="Shea T.P."/>
            <person name="Petrus S."/>
            <person name="Munoz J.F."/>
            <person name="Poplawski S."/>
            <person name="Goldman W.E."/>
            <person name="Michael T."/>
            <person name="Cuomo C.A."/>
            <person name="Sil A."/>
            <person name="Beyhan S."/>
        </authorList>
    </citation>
    <scope>NUCLEOTIDE SEQUENCE</scope>
    <source>
        <strain evidence="2">WU24</strain>
    </source>
</reference>
<dbReference type="AlphaFoldDB" id="A0A8A1M9L2"/>
<feature type="compositionally biased region" description="Basic and acidic residues" evidence="1">
    <location>
        <begin position="66"/>
        <end position="75"/>
    </location>
</feature>
<dbReference type="VEuPathDB" id="FungiDB:I7I51_02192"/>
<organism evidence="2 3">
    <name type="scientific">Ajellomyces capsulatus</name>
    <name type="common">Darling's disease fungus</name>
    <name type="synonym">Histoplasma capsulatum</name>
    <dbReference type="NCBI Taxonomy" id="5037"/>
    <lineage>
        <taxon>Eukaryota</taxon>
        <taxon>Fungi</taxon>
        <taxon>Dikarya</taxon>
        <taxon>Ascomycota</taxon>
        <taxon>Pezizomycotina</taxon>
        <taxon>Eurotiomycetes</taxon>
        <taxon>Eurotiomycetidae</taxon>
        <taxon>Onygenales</taxon>
        <taxon>Ajellomycetaceae</taxon>
        <taxon>Histoplasma</taxon>
    </lineage>
</organism>
<dbReference type="Proteomes" id="UP000663671">
    <property type="component" value="Chromosome 7"/>
</dbReference>
<name>A0A8A1M9L2_AJECA</name>
<accession>A0A8A1M9L2</accession>
<sequence>MENQVQDIVEKITKDKALRDAFGLRGPITFESHTNLGHPAGNLPSGGQQNPSGPVSRNLKRNTNPRRMDKGLTKEIRPAQDAINQESDGVESCCRRLVAAAITQLFSYMVHKGVRYGYVCTGEAFIFVHIPDDPSSVQCALCIPSLNVKATEGSDIQLTAVAQVLAFTVIALKCPRVSQQWHDAAKRLDVWPVEYSEILKQTPPAARLIMPRPCIMVDDRISLRSGRGGCRPSEFDRQSTNSPSSSPPSSPTFASRPALTKGGGSVQPGKPSGAQGHGKPSDTNQTSHVAKPPAIKLAPTALRNAYLHLEMTQLATYRGPDADCCPFYKAGSCGALFKLRLSSHGYTLVAKGFKPVCLGVVQLESEYPYYYDGGIYTHMLFLSWAGEPVQESTNSSHAEDILSLVSHALRSIHSKGVLHGDAELRNILWNSTCKRPMIVDFERATIRHTLSDVPGNATRKRRRVDETGFRKEIERIETAFGRCVA</sequence>
<feature type="region of interest" description="Disordered" evidence="1">
    <location>
        <begin position="33"/>
        <end position="75"/>
    </location>
</feature>
<feature type="compositionally biased region" description="Polar residues" evidence="1">
    <location>
        <begin position="45"/>
        <end position="55"/>
    </location>
</feature>
<dbReference type="Gene3D" id="1.10.510.10">
    <property type="entry name" value="Transferase(Phosphotransferase) domain 1"/>
    <property type="match status" value="1"/>
</dbReference>
<gene>
    <name evidence="2" type="ORF">I7I51_02192</name>
</gene>
<dbReference type="SUPFAM" id="SSF56112">
    <property type="entry name" value="Protein kinase-like (PK-like)"/>
    <property type="match status" value="1"/>
</dbReference>